<dbReference type="InterPro" id="IPR036514">
    <property type="entry name" value="SGNH_hydro_sf"/>
</dbReference>
<dbReference type="PANTHER" id="PTHR30383:SF5">
    <property type="entry name" value="SGNH HYDROLASE-TYPE ESTERASE DOMAIN-CONTAINING PROTEIN"/>
    <property type="match status" value="1"/>
</dbReference>
<feature type="domain" description="SGNH hydrolase-type esterase" evidence="1">
    <location>
        <begin position="41"/>
        <end position="225"/>
    </location>
</feature>
<name>A0A6J4J6Q7_9ACTN</name>
<dbReference type="SUPFAM" id="SSF52266">
    <property type="entry name" value="SGNH hydrolase"/>
    <property type="match status" value="1"/>
</dbReference>
<dbReference type="InterPro" id="IPR013830">
    <property type="entry name" value="SGNH_hydro"/>
</dbReference>
<proteinExistence type="predicted"/>
<dbReference type="GO" id="GO:0004622">
    <property type="term" value="F:phosphatidylcholine lysophospholipase activity"/>
    <property type="evidence" value="ECO:0007669"/>
    <property type="project" value="TreeGrafter"/>
</dbReference>
<organism evidence="2">
    <name type="scientific">uncultured Acidimicrobiales bacterium</name>
    <dbReference type="NCBI Taxonomy" id="310071"/>
    <lineage>
        <taxon>Bacteria</taxon>
        <taxon>Bacillati</taxon>
        <taxon>Actinomycetota</taxon>
        <taxon>Acidimicrobiia</taxon>
        <taxon>Acidimicrobiales</taxon>
        <taxon>environmental samples</taxon>
    </lineage>
</organism>
<dbReference type="InterPro" id="IPR051532">
    <property type="entry name" value="Ester_Hydrolysis_Enzymes"/>
</dbReference>
<dbReference type="Pfam" id="PF13472">
    <property type="entry name" value="Lipase_GDSL_2"/>
    <property type="match status" value="1"/>
</dbReference>
<accession>A0A6J4J6Q7</accession>
<reference evidence="2" key="1">
    <citation type="submission" date="2020-02" db="EMBL/GenBank/DDBJ databases">
        <authorList>
            <person name="Meier V. D."/>
        </authorList>
    </citation>
    <scope>NUCLEOTIDE SEQUENCE</scope>
    <source>
        <strain evidence="2">AVDCRST_MAG10</strain>
    </source>
</reference>
<gene>
    <name evidence="2" type="ORF">AVDCRST_MAG10-3241</name>
</gene>
<dbReference type="AlphaFoldDB" id="A0A6J4J6Q7"/>
<dbReference type="EMBL" id="CADCTB010000199">
    <property type="protein sequence ID" value="CAA9270427.1"/>
    <property type="molecule type" value="Genomic_DNA"/>
</dbReference>
<dbReference type="Gene3D" id="3.40.50.1110">
    <property type="entry name" value="SGNH hydrolase"/>
    <property type="match status" value="1"/>
</dbReference>
<protein>
    <recommendedName>
        <fullName evidence="1">SGNH hydrolase-type esterase domain-containing protein</fullName>
    </recommendedName>
</protein>
<dbReference type="PANTHER" id="PTHR30383">
    <property type="entry name" value="THIOESTERASE 1/PROTEASE 1/LYSOPHOSPHOLIPASE L1"/>
    <property type="match status" value="1"/>
</dbReference>
<dbReference type="PROSITE" id="PS51257">
    <property type="entry name" value="PROKAR_LIPOPROTEIN"/>
    <property type="match status" value="1"/>
</dbReference>
<evidence type="ECO:0000313" key="2">
    <source>
        <dbReference type="EMBL" id="CAA9270427.1"/>
    </source>
</evidence>
<evidence type="ECO:0000259" key="1">
    <source>
        <dbReference type="Pfam" id="PF13472"/>
    </source>
</evidence>
<sequence>MRMRAAVLVVIVVLVMTACSFSKPEVLPPPADTGPAPVYVAVGASETTGVGSDQPLRDAWTRVLHRTAMPAGSVMVNMGVPGSTVAQAITEQVEPTLAARPNLITVWLNVNDMTRGVSPAEYERQLESLLRQLRRSVSTRILVANTPPLDRLPAYQAGRLLGLPGPDVVGQLVAEYNAAIARAVQRTGSLLVDLHAVGMAARAAGTEPALVSRDGFHPSTAGHAAVAEAFAKVLRDSGPLAVAG</sequence>